<gene>
    <name evidence="2" type="ORF">ABIC75_002220</name>
</gene>
<feature type="compositionally biased region" description="Acidic residues" evidence="1">
    <location>
        <begin position="75"/>
        <end position="91"/>
    </location>
</feature>
<evidence type="ECO:0008006" key="4">
    <source>
        <dbReference type="Google" id="ProtNLM"/>
    </source>
</evidence>
<reference evidence="2 3" key="1">
    <citation type="submission" date="2024-06" db="EMBL/GenBank/DDBJ databases">
        <title>Sorghum-associated microbial communities from plants grown in Nebraska, USA.</title>
        <authorList>
            <person name="Schachtman D."/>
        </authorList>
    </citation>
    <scope>NUCLEOTIDE SEQUENCE [LARGE SCALE GENOMIC DNA]</scope>
    <source>
        <strain evidence="2 3">1073</strain>
    </source>
</reference>
<dbReference type="Proteomes" id="UP001549184">
    <property type="component" value="Unassembled WGS sequence"/>
</dbReference>
<proteinExistence type="predicted"/>
<name>A0ABV2JXH4_9GAMM</name>
<keyword evidence="3" id="KW-1185">Reference proteome</keyword>
<evidence type="ECO:0000313" key="2">
    <source>
        <dbReference type="EMBL" id="MET3652488.1"/>
    </source>
</evidence>
<dbReference type="RefSeq" id="WP_354013897.1">
    <property type="nucleotide sequence ID" value="NZ_JBEPMU010000003.1"/>
</dbReference>
<feature type="region of interest" description="Disordered" evidence="1">
    <location>
        <begin position="44"/>
        <end position="102"/>
    </location>
</feature>
<protein>
    <recommendedName>
        <fullName evidence="4">Terminase small subunit</fullName>
    </recommendedName>
</protein>
<organism evidence="2 3">
    <name type="scientific">Dyella japonica</name>
    <dbReference type="NCBI Taxonomy" id="231455"/>
    <lineage>
        <taxon>Bacteria</taxon>
        <taxon>Pseudomonadati</taxon>
        <taxon>Pseudomonadota</taxon>
        <taxon>Gammaproteobacteria</taxon>
        <taxon>Lysobacterales</taxon>
        <taxon>Rhodanobacteraceae</taxon>
        <taxon>Dyella</taxon>
    </lineage>
</organism>
<comment type="caution">
    <text evidence="2">The sequence shown here is derived from an EMBL/GenBank/DDBJ whole genome shotgun (WGS) entry which is preliminary data.</text>
</comment>
<feature type="compositionally biased region" description="Basic and acidic residues" evidence="1">
    <location>
        <begin position="44"/>
        <end position="65"/>
    </location>
</feature>
<sequence>MDGNIATFSEFARMLGVKPSAVTALKKADRLVLTADGKHLLVAESQQRMRDTSDPSKAGVVERHAATRTARQGEGEDAAQDDDGEPVDDAGDAATGEVGRYQSSRARREHYLALSAQRDYELEIGKLMVAADVVAAVSSTLTVLRTTLERLPDVLGPQLAAENDEGRVRAVLVDAIEHALEDTARQFATLAKREDA</sequence>
<accession>A0ABV2JXH4</accession>
<dbReference type="EMBL" id="JBEPMU010000003">
    <property type="protein sequence ID" value="MET3652488.1"/>
    <property type="molecule type" value="Genomic_DNA"/>
</dbReference>
<evidence type="ECO:0000256" key="1">
    <source>
        <dbReference type="SAM" id="MobiDB-lite"/>
    </source>
</evidence>
<evidence type="ECO:0000313" key="3">
    <source>
        <dbReference type="Proteomes" id="UP001549184"/>
    </source>
</evidence>